<dbReference type="GO" id="GO:0003700">
    <property type="term" value="F:DNA-binding transcription factor activity"/>
    <property type="evidence" value="ECO:0007669"/>
    <property type="project" value="InterPro"/>
</dbReference>
<gene>
    <name evidence="5" type="ORF">FE263_21410</name>
</gene>
<dbReference type="InterPro" id="IPR050204">
    <property type="entry name" value="AraC_XylS_family_regulators"/>
</dbReference>
<feature type="domain" description="HTH araC/xylS-type" evidence="4">
    <location>
        <begin position="166"/>
        <end position="264"/>
    </location>
</feature>
<evidence type="ECO:0000256" key="2">
    <source>
        <dbReference type="ARBA" id="ARBA00023125"/>
    </source>
</evidence>
<evidence type="ECO:0000256" key="1">
    <source>
        <dbReference type="ARBA" id="ARBA00023015"/>
    </source>
</evidence>
<dbReference type="PANTHER" id="PTHR46796:SF6">
    <property type="entry name" value="ARAC SUBFAMILY"/>
    <property type="match status" value="1"/>
</dbReference>
<evidence type="ECO:0000313" key="6">
    <source>
        <dbReference type="Proteomes" id="UP000305654"/>
    </source>
</evidence>
<evidence type="ECO:0000259" key="4">
    <source>
        <dbReference type="PROSITE" id="PS01124"/>
    </source>
</evidence>
<proteinExistence type="predicted"/>
<dbReference type="InterPro" id="IPR018062">
    <property type="entry name" value="HTH_AraC-typ_CS"/>
</dbReference>
<keyword evidence="3" id="KW-0804">Transcription</keyword>
<comment type="caution">
    <text evidence="5">The sequence shown here is derived from an EMBL/GenBank/DDBJ whole genome shotgun (WGS) entry which is preliminary data.</text>
</comment>
<dbReference type="PROSITE" id="PS00041">
    <property type="entry name" value="HTH_ARAC_FAMILY_1"/>
    <property type="match status" value="1"/>
</dbReference>
<accession>A0A5R9IYI5</accession>
<dbReference type="Proteomes" id="UP000305654">
    <property type="component" value="Unassembled WGS sequence"/>
</dbReference>
<dbReference type="InterPro" id="IPR018060">
    <property type="entry name" value="HTH_AraC"/>
</dbReference>
<name>A0A5R9IYI5_9PROT</name>
<sequence length="267" mass="29346">MTLQRFRHPPSTIDLPGLRDELLVDHLVGPVMVEERHGAECRERRWTGHGQVSVTPAGQPVHRILKGRPDVVLLHLASELLTDVAREAYGPGAGSVTLLRCFASPDHTADQLARLLLAEAEAPGPSSSLMTESLGRALVLHLLRAHSNLGEARSVPAGRYPASRVHRVVEEMRGSLDQDLPLSRLAASIGLSPSQFVRAFRDATGLPPHRYLRGLRIERARALLEQTDLPVIEVALRCGFGQPGHFATVFREVNGLSLRAWRQLNRA</sequence>
<dbReference type="InterPro" id="IPR009057">
    <property type="entry name" value="Homeodomain-like_sf"/>
</dbReference>
<dbReference type="Gene3D" id="1.10.10.60">
    <property type="entry name" value="Homeodomain-like"/>
    <property type="match status" value="2"/>
</dbReference>
<dbReference type="EMBL" id="VCDI01000015">
    <property type="protein sequence ID" value="TLU70535.1"/>
    <property type="molecule type" value="Genomic_DNA"/>
</dbReference>
<dbReference type="Pfam" id="PF12833">
    <property type="entry name" value="HTH_18"/>
    <property type="match status" value="1"/>
</dbReference>
<organism evidence="5 6">
    <name type="scientific">Lichenicoccus roseus</name>
    <dbReference type="NCBI Taxonomy" id="2683649"/>
    <lineage>
        <taxon>Bacteria</taxon>
        <taxon>Pseudomonadati</taxon>
        <taxon>Pseudomonadota</taxon>
        <taxon>Alphaproteobacteria</taxon>
        <taxon>Acetobacterales</taxon>
        <taxon>Acetobacteraceae</taxon>
        <taxon>Lichenicoccus</taxon>
    </lineage>
</organism>
<dbReference type="SUPFAM" id="SSF46689">
    <property type="entry name" value="Homeodomain-like"/>
    <property type="match status" value="2"/>
</dbReference>
<dbReference type="SMART" id="SM00342">
    <property type="entry name" value="HTH_ARAC"/>
    <property type="match status" value="1"/>
</dbReference>
<evidence type="ECO:0000313" key="5">
    <source>
        <dbReference type="EMBL" id="TLU70535.1"/>
    </source>
</evidence>
<evidence type="ECO:0000256" key="3">
    <source>
        <dbReference type="ARBA" id="ARBA00023163"/>
    </source>
</evidence>
<keyword evidence="1" id="KW-0805">Transcription regulation</keyword>
<dbReference type="AlphaFoldDB" id="A0A5R9IYI5"/>
<dbReference type="PANTHER" id="PTHR46796">
    <property type="entry name" value="HTH-TYPE TRANSCRIPTIONAL ACTIVATOR RHAS-RELATED"/>
    <property type="match status" value="1"/>
</dbReference>
<dbReference type="OrthoDB" id="110167at2"/>
<reference evidence="5 6" key="1">
    <citation type="submission" date="2019-05" db="EMBL/GenBank/DDBJ databases">
        <authorList>
            <person name="Pankratov T."/>
            <person name="Grouzdev D."/>
        </authorList>
    </citation>
    <scope>NUCLEOTIDE SEQUENCE [LARGE SCALE GENOMIC DNA]</scope>
    <source>
        <strain evidence="5 6">KEBCLARHB70R</strain>
    </source>
</reference>
<dbReference type="GO" id="GO:0043565">
    <property type="term" value="F:sequence-specific DNA binding"/>
    <property type="evidence" value="ECO:0007669"/>
    <property type="project" value="InterPro"/>
</dbReference>
<keyword evidence="2" id="KW-0238">DNA-binding</keyword>
<protein>
    <submittedName>
        <fullName evidence="5">Helix-turn-helix domain-containing protein</fullName>
    </submittedName>
</protein>
<keyword evidence="6" id="KW-1185">Reference proteome</keyword>
<dbReference type="PROSITE" id="PS01124">
    <property type="entry name" value="HTH_ARAC_FAMILY_2"/>
    <property type="match status" value="1"/>
</dbReference>